<feature type="region of interest" description="Disordered" evidence="1">
    <location>
        <begin position="200"/>
        <end position="230"/>
    </location>
</feature>
<name>A0A9X1NKP3_9ACTN</name>
<keyword evidence="4" id="KW-1185">Reference proteome</keyword>
<feature type="transmembrane region" description="Helical" evidence="2">
    <location>
        <begin position="60"/>
        <end position="80"/>
    </location>
</feature>
<evidence type="ECO:0000313" key="3">
    <source>
        <dbReference type="EMBL" id="MCD5315481.1"/>
    </source>
</evidence>
<protein>
    <submittedName>
        <fullName evidence="3">Uncharacterized protein</fullName>
    </submittedName>
</protein>
<gene>
    <name evidence="3" type="ORF">LR394_31750</name>
</gene>
<reference evidence="3" key="1">
    <citation type="submission" date="2021-11" db="EMBL/GenBank/DDBJ databases">
        <title>Streptomyces corallinus and Kineosporia corallina sp. nov., two new coral-derived marine actinobacteria.</title>
        <authorList>
            <person name="Buangrab K."/>
            <person name="Sutthacheep M."/>
            <person name="Yeemin T."/>
            <person name="Harunari E."/>
            <person name="Igarashi Y."/>
            <person name="Sripreechasak P."/>
            <person name="Kanchanasin P."/>
            <person name="Tanasupawat S."/>
            <person name="Phongsopitanun W."/>
        </authorList>
    </citation>
    <scope>NUCLEOTIDE SEQUENCE</scope>
    <source>
        <strain evidence="3">JCM 31032</strain>
    </source>
</reference>
<evidence type="ECO:0000256" key="1">
    <source>
        <dbReference type="SAM" id="MobiDB-lite"/>
    </source>
</evidence>
<feature type="transmembrane region" description="Helical" evidence="2">
    <location>
        <begin position="27"/>
        <end position="48"/>
    </location>
</feature>
<comment type="caution">
    <text evidence="3">The sequence shown here is derived from an EMBL/GenBank/DDBJ whole genome shotgun (WGS) entry which is preliminary data.</text>
</comment>
<evidence type="ECO:0000256" key="2">
    <source>
        <dbReference type="SAM" id="Phobius"/>
    </source>
</evidence>
<sequence>MPTIDRYVRLGRRDMGKRLKTFRVFPTWKRLGSILLLNAVLSAVIWFFPWGDWATRLTGVIGVLSCTAGVYYIPIMLTAISYKQRVHEHGLVLGPRWLQPLIIPWETIDPGRVHIVDNFSAAGHHSEFNSIKRSNQAGLADSGLALNGFNTATWDPVFTYWLLGTHRPEKLAEAIEKAMVQAGYDAQGLAANAVRTRVRASRSKKGTALMPTTRGPFDPPLGVPHSPAQS</sequence>
<keyword evidence="2" id="KW-0812">Transmembrane</keyword>
<keyword evidence="2" id="KW-0472">Membrane</keyword>
<dbReference type="AlphaFoldDB" id="A0A9X1NKP3"/>
<dbReference type="EMBL" id="JAJOMB010000022">
    <property type="protein sequence ID" value="MCD5315481.1"/>
    <property type="molecule type" value="Genomic_DNA"/>
</dbReference>
<keyword evidence="2" id="KW-1133">Transmembrane helix</keyword>
<evidence type="ECO:0000313" key="4">
    <source>
        <dbReference type="Proteomes" id="UP001138997"/>
    </source>
</evidence>
<dbReference type="RefSeq" id="WP_231448302.1">
    <property type="nucleotide sequence ID" value="NZ_JAJOMB010000022.1"/>
</dbReference>
<organism evidence="3 4">
    <name type="scientific">Kineosporia babensis</name>
    <dbReference type="NCBI Taxonomy" id="499548"/>
    <lineage>
        <taxon>Bacteria</taxon>
        <taxon>Bacillati</taxon>
        <taxon>Actinomycetota</taxon>
        <taxon>Actinomycetes</taxon>
        <taxon>Kineosporiales</taxon>
        <taxon>Kineosporiaceae</taxon>
        <taxon>Kineosporia</taxon>
    </lineage>
</organism>
<proteinExistence type="predicted"/>
<dbReference type="Proteomes" id="UP001138997">
    <property type="component" value="Unassembled WGS sequence"/>
</dbReference>
<accession>A0A9X1NKP3</accession>